<evidence type="ECO:0000256" key="5">
    <source>
        <dbReference type="ARBA" id="ARBA00023128"/>
    </source>
</evidence>
<accession>A0A2G5B7Y0</accession>
<organism evidence="7 8">
    <name type="scientific">Coemansia reversa (strain ATCC 12441 / NRRL 1564)</name>
    <dbReference type="NCBI Taxonomy" id="763665"/>
    <lineage>
        <taxon>Eukaryota</taxon>
        <taxon>Fungi</taxon>
        <taxon>Fungi incertae sedis</taxon>
        <taxon>Zoopagomycota</taxon>
        <taxon>Kickxellomycotina</taxon>
        <taxon>Kickxellomycetes</taxon>
        <taxon>Kickxellales</taxon>
        <taxon>Kickxellaceae</taxon>
        <taxon>Coemansia</taxon>
    </lineage>
</organism>
<keyword evidence="4" id="KW-0809">Transit peptide</keyword>
<gene>
    <name evidence="7" type="ORF">COEREDRAFT_30653</name>
</gene>
<proteinExistence type="inferred from homology"/>
<dbReference type="AlphaFoldDB" id="A0A2G5B7Y0"/>
<sequence length="117" mass="14208">LLGPPHAISNIRPVKFYIPPDETLTEKRYREMREEAVQQDHEFWLDNNTRFEQGKLSFEQQVAEKKGQCTMDDLSVYFHQYQVDSYTRHLEYNRYVWKRSLRMIWPGIRAWLVEVGK</sequence>
<dbReference type="GO" id="GO:0097193">
    <property type="term" value="P:intrinsic apoptotic signaling pathway"/>
    <property type="evidence" value="ECO:0007669"/>
    <property type="project" value="InterPro"/>
</dbReference>
<keyword evidence="5" id="KW-0496">Mitochondrion</keyword>
<dbReference type="PANTHER" id="PTHR31107">
    <property type="entry name" value="APOPTOGENIC PROTEIN 1, MITOCHONDRIAL"/>
    <property type="match status" value="1"/>
</dbReference>
<name>A0A2G5B7Y0_COERN</name>
<evidence type="ECO:0000256" key="3">
    <source>
        <dbReference type="ARBA" id="ARBA00022792"/>
    </source>
</evidence>
<dbReference type="PANTHER" id="PTHR31107:SF2">
    <property type="entry name" value="CYTOCHROME C OXIDASE ASSEMBLY FACTOR 8"/>
    <property type="match status" value="1"/>
</dbReference>
<comment type="similarity">
    <text evidence="2">Belongs to the COA8 family.</text>
</comment>
<evidence type="ECO:0000313" key="8">
    <source>
        <dbReference type="Proteomes" id="UP000242474"/>
    </source>
</evidence>
<keyword evidence="6" id="KW-0472">Membrane</keyword>
<protein>
    <recommendedName>
        <fullName evidence="9">Apoptogenic protein 1, mitochondrial</fullName>
    </recommendedName>
</protein>
<dbReference type="Pfam" id="PF10231">
    <property type="entry name" value="COA8"/>
    <property type="match status" value="1"/>
</dbReference>
<keyword evidence="3" id="KW-0999">Mitochondrion inner membrane</keyword>
<evidence type="ECO:0000256" key="1">
    <source>
        <dbReference type="ARBA" id="ARBA00004443"/>
    </source>
</evidence>
<feature type="non-terminal residue" evidence="7">
    <location>
        <position position="117"/>
    </location>
</feature>
<evidence type="ECO:0000256" key="6">
    <source>
        <dbReference type="ARBA" id="ARBA00023136"/>
    </source>
</evidence>
<dbReference type="InterPro" id="IPR018796">
    <property type="entry name" value="COA8"/>
</dbReference>
<dbReference type="Proteomes" id="UP000242474">
    <property type="component" value="Unassembled WGS sequence"/>
</dbReference>
<evidence type="ECO:0008006" key="9">
    <source>
        <dbReference type="Google" id="ProtNLM"/>
    </source>
</evidence>
<dbReference type="EMBL" id="KZ303510">
    <property type="protein sequence ID" value="PIA15105.1"/>
    <property type="molecule type" value="Genomic_DNA"/>
</dbReference>
<evidence type="ECO:0000256" key="2">
    <source>
        <dbReference type="ARBA" id="ARBA00005453"/>
    </source>
</evidence>
<comment type="subcellular location">
    <subcellularLocation>
        <location evidence="1">Mitochondrion inner membrane</location>
        <topology evidence="1">Peripheral membrane protein</topology>
        <orientation evidence="1">Matrix side</orientation>
    </subcellularLocation>
</comment>
<keyword evidence="8" id="KW-1185">Reference proteome</keyword>
<evidence type="ECO:0000313" key="7">
    <source>
        <dbReference type="EMBL" id="PIA15105.1"/>
    </source>
</evidence>
<feature type="non-terminal residue" evidence="7">
    <location>
        <position position="1"/>
    </location>
</feature>
<reference evidence="7 8" key="1">
    <citation type="journal article" date="2015" name="Genome Biol. Evol.">
        <title>Phylogenomic analyses indicate that early fungi evolved digesting cell walls of algal ancestors of land plants.</title>
        <authorList>
            <person name="Chang Y."/>
            <person name="Wang S."/>
            <person name="Sekimoto S."/>
            <person name="Aerts A.L."/>
            <person name="Choi C."/>
            <person name="Clum A."/>
            <person name="LaButti K.M."/>
            <person name="Lindquist E.A."/>
            <person name="Yee Ngan C."/>
            <person name="Ohm R.A."/>
            <person name="Salamov A.A."/>
            <person name="Grigoriev I.V."/>
            <person name="Spatafora J.W."/>
            <person name="Berbee M.L."/>
        </authorList>
    </citation>
    <scope>NUCLEOTIDE SEQUENCE [LARGE SCALE GENOMIC DNA]</scope>
    <source>
        <strain evidence="7 8">NRRL 1564</strain>
    </source>
</reference>
<dbReference type="OrthoDB" id="6246201at2759"/>
<dbReference type="GO" id="GO:0005743">
    <property type="term" value="C:mitochondrial inner membrane"/>
    <property type="evidence" value="ECO:0007669"/>
    <property type="project" value="UniProtKB-SubCell"/>
</dbReference>
<evidence type="ECO:0000256" key="4">
    <source>
        <dbReference type="ARBA" id="ARBA00022946"/>
    </source>
</evidence>